<dbReference type="SUPFAM" id="SSF51905">
    <property type="entry name" value="FAD/NAD(P)-binding domain"/>
    <property type="match status" value="1"/>
</dbReference>
<dbReference type="PANTHER" id="PTHR23023">
    <property type="entry name" value="DIMETHYLANILINE MONOOXYGENASE"/>
    <property type="match status" value="1"/>
</dbReference>
<evidence type="ECO:0000256" key="4">
    <source>
        <dbReference type="ARBA" id="ARBA00022857"/>
    </source>
</evidence>
<dbReference type="Proteomes" id="UP000887574">
    <property type="component" value="Unplaced"/>
</dbReference>
<dbReference type="EC" id="1.-.-.-" evidence="6"/>
<dbReference type="GO" id="GO:0004499">
    <property type="term" value="F:N,N-dimethylaniline monooxygenase activity"/>
    <property type="evidence" value="ECO:0007669"/>
    <property type="project" value="InterPro"/>
</dbReference>
<keyword evidence="2 6" id="KW-0285">Flavoprotein</keyword>
<keyword evidence="7" id="KW-1185">Reference proteome</keyword>
<comment type="cofactor">
    <cofactor evidence="6">
        <name>FAD</name>
        <dbReference type="ChEBI" id="CHEBI:57692"/>
    </cofactor>
</comment>
<dbReference type="InterPro" id="IPR020946">
    <property type="entry name" value="Flavin_mOase-like"/>
</dbReference>
<proteinExistence type="inferred from homology"/>
<dbReference type="InterPro" id="IPR000960">
    <property type="entry name" value="Flavin_mOase"/>
</dbReference>
<evidence type="ECO:0000313" key="8">
    <source>
        <dbReference type="WBParaSite" id="jg26509"/>
    </source>
</evidence>
<evidence type="ECO:0000256" key="1">
    <source>
        <dbReference type="ARBA" id="ARBA00009183"/>
    </source>
</evidence>
<dbReference type="WBParaSite" id="jg26509">
    <property type="protein sequence ID" value="jg26509"/>
    <property type="gene ID" value="jg26509"/>
</dbReference>
<protein>
    <recommendedName>
        <fullName evidence="6">Flavin-containing monooxygenase</fullName>
        <ecNumber evidence="6">1.-.-.-</ecNumber>
    </recommendedName>
</protein>
<dbReference type="GO" id="GO:0050661">
    <property type="term" value="F:NADP binding"/>
    <property type="evidence" value="ECO:0007669"/>
    <property type="project" value="InterPro"/>
</dbReference>
<name>A0A915E3B4_9BILA</name>
<keyword evidence="3 6" id="KW-0274">FAD</keyword>
<dbReference type="Gene3D" id="3.50.50.60">
    <property type="entry name" value="FAD/NAD(P)-binding domain"/>
    <property type="match status" value="1"/>
</dbReference>
<accession>A0A915E3B4</accession>
<evidence type="ECO:0000313" key="7">
    <source>
        <dbReference type="Proteomes" id="UP000887574"/>
    </source>
</evidence>
<sequence>MVLICSGRLAEVRMPSPYPGQELFEGRIIHSANYKRSYQYASGIPLWCIGFGNSALDAAVDRSYDNKVFLSSSSDGWILSKIKNCGTPFDNFLNSRGFKFLMSFFPRLFFRAAVQDLNSRFIHSRCGICPDHPPFSRHPLINEQMAHQLHTSQIIKKPLIERLTATDVIWTDGSITKEISLIIAATGFKFSTPYKSINAYLSGCCYQHIFPVDLAHKTLGWIAPNCHWNSSKSRNPVDFHWISSGKMMNPLNYRQISGKKLESTNLPLEFHWITSGNNEFQ</sequence>
<dbReference type="AlphaFoldDB" id="A0A915E3B4"/>
<dbReference type="GO" id="GO:0050660">
    <property type="term" value="F:flavin adenine dinucleotide binding"/>
    <property type="evidence" value="ECO:0007669"/>
    <property type="project" value="InterPro"/>
</dbReference>
<comment type="similarity">
    <text evidence="1 6">Belongs to the FMO family.</text>
</comment>
<evidence type="ECO:0000256" key="3">
    <source>
        <dbReference type="ARBA" id="ARBA00022827"/>
    </source>
</evidence>
<dbReference type="Pfam" id="PF00743">
    <property type="entry name" value="FMO-like"/>
    <property type="match status" value="1"/>
</dbReference>
<keyword evidence="6" id="KW-0503">Monooxygenase</keyword>
<keyword evidence="5 6" id="KW-0560">Oxidoreductase</keyword>
<dbReference type="InterPro" id="IPR050346">
    <property type="entry name" value="FMO-like"/>
</dbReference>
<dbReference type="PRINTS" id="PR00370">
    <property type="entry name" value="FMOXYGENASE"/>
</dbReference>
<keyword evidence="4" id="KW-0521">NADP</keyword>
<dbReference type="InterPro" id="IPR036188">
    <property type="entry name" value="FAD/NAD-bd_sf"/>
</dbReference>
<organism evidence="7 8">
    <name type="scientific">Ditylenchus dipsaci</name>
    <dbReference type="NCBI Taxonomy" id="166011"/>
    <lineage>
        <taxon>Eukaryota</taxon>
        <taxon>Metazoa</taxon>
        <taxon>Ecdysozoa</taxon>
        <taxon>Nematoda</taxon>
        <taxon>Chromadorea</taxon>
        <taxon>Rhabditida</taxon>
        <taxon>Tylenchina</taxon>
        <taxon>Tylenchomorpha</taxon>
        <taxon>Sphaerularioidea</taxon>
        <taxon>Anguinidae</taxon>
        <taxon>Anguininae</taxon>
        <taxon>Ditylenchus</taxon>
    </lineage>
</organism>
<evidence type="ECO:0000256" key="5">
    <source>
        <dbReference type="ARBA" id="ARBA00023002"/>
    </source>
</evidence>
<evidence type="ECO:0000256" key="6">
    <source>
        <dbReference type="RuleBase" id="RU361177"/>
    </source>
</evidence>
<evidence type="ECO:0000256" key="2">
    <source>
        <dbReference type="ARBA" id="ARBA00022630"/>
    </source>
</evidence>
<reference evidence="8" key="1">
    <citation type="submission" date="2022-11" db="UniProtKB">
        <authorList>
            <consortium name="WormBaseParasite"/>
        </authorList>
    </citation>
    <scope>IDENTIFICATION</scope>
</reference>